<evidence type="ECO:0000256" key="1">
    <source>
        <dbReference type="SAM" id="MobiDB-lite"/>
    </source>
</evidence>
<dbReference type="Proteomes" id="UP000230233">
    <property type="component" value="Chromosome III"/>
</dbReference>
<sequence>MCFVSQCGMFVSFDCSFLSEPRAATRRLDFGRRPQRRSVAPTLTANTSSDADGRCVRTDMTTRSGVNYQSPSKRES</sequence>
<gene>
    <name evidence="2" type="primary">Cnig_chr_III.g9600</name>
    <name evidence="2" type="ORF">B9Z55_009600</name>
</gene>
<keyword evidence="3" id="KW-1185">Reference proteome</keyword>
<organism evidence="2 3">
    <name type="scientific">Caenorhabditis nigoni</name>
    <dbReference type="NCBI Taxonomy" id="1611254"/>
    <lineage>
        <taxon>Eukaryota</taxon>
        <taxon>Metazoa</taxon>
        <taxon>Ecdysozoa</taxon>
        <taxon>Nematoda</taxon>
        <taxon>Chromadorea</taxon>
        <taxon>Rhabditida</taxon>
        <taxon>Rhabditina</taxon>
        <taxon>Rhabditomorpha</taxon>
        <taxon>Rhabditoidea</taxon>
        <taxon>Rhabditidae</taxon>
        <taxon>Peloderinae</taxon>
        <taxon>Caenorhabditis</taxon>
    </lineage>
</organism>
<dbReference type="EMBL" id="PDUG01000003">
    <property type="protein sequence ID" value="PIC42564.1"/>
    <property type="molecule type" value="Genomic_DNA"/>
</dbReference>
<protein>
    <submittedName>
        <fullName evidence="2">Uncharacterized protein</fullName>
    </submittedName>
</protein>
<proteinExistence type="predicted"/>
<evidence type="ECO:0000313" key="3">
    <source>
        <dbReference type="Proteomes" id="UP000230233"/>
    </source>
</evidence>
<comment type="caution">
    <text evidence="2">The sequence shown here is derived from an EMBL/GenBank/DDBJ whole genome shotgun (WGS) entry which is preliminary data.</text>
</comment>
<feature type="compositionally biased region" description="Polar residues" evidence="1">
    <location>
        <begin position="41"/>
        <end position="50"/>
    </location>
</feature>
<evidence type="ECO:0000313" key="2">
    <source>
        <dbReference type="EMBL" id="PIC42564.1"/>
    </source>
</evidence>
<name>A0A2G5USS6_9PELO</name>
<reference evidence="3" key="1">
    <citation type="submission" date="2017-10" db="EMBL/GenBank/DDBJ databases">
        <title>Rapid genome shrinkage in a self-fertile nematode reveals novel sperm competition proteins.</title>
        <authorList>
            <person name="Yin D."/>
            <person name="Schwarz E.M."/>
            <person name="Thomas C.G."/>
            <person name="Felde R.L."/>
            <person name="Korf I.F."/>
            <person name="Cutter A.D."/>
            <person name="Schartner C.M."/>
            <person name="Ralston E.J."/>
            <person name="Meyer B.J."/>
            <person name="Haag E.S."/>
        </authorList>
    </citation>
    <scope>NUCLEOTIDE SEQUENCE [LARGE SCALE GENOMIC DNA]</scope>
    <source>
        <strain evidence="3">JU1422</strain>
    </source>
</reference>
<accession>A0A2G5USS6</accession>
<feature type="region of interest" description="Disordered" evidence="1">
    <location>
        <begin position="32"/>
        <end position="55"/>
    </location>
</feature>
<dbReference type="AlphaFoldDB" id="A0A2G5USS6"/>